<comment type="caution">
    <text evidence="1">The sequence shown here is derived from an EMBL/GenBank/DDBJ whole genome shotgun (WGS) entry which is preliminary data.</text>
</comment>
<name>A0A3L8E659_OOCBI</name>
<gene>
    <name evidence="1" type="ORF">DMN91_001313</name>
</gene>
<evidence type="ECO:0000313" key="1">
    <source>
        <dbReference type="EMBL" id="RLU27509.1"/>
    </source>
</evidence>
<protein>
    <submittedName>
        <fullName evidence="1">Uncharacterized protein</fullName>
    </submittedName>
</protein>
<dbReference type="EMBL" id="QOIP01000001">
    <property type="protein sequence ID" value="RLU27509.1"/>
    <property type="molecule type" value="Genomic_DNA"/>
</dbReference>
<accession>A0A3L8E659</accession>
<reference evidence="1" key="1">
    <citation type="journal article" date="2018" name="Genome Res.">
        <title>The genomic architecture and molecular evolution of ant odorant receptors.</title>
        <authorList>
            <person name="McKenzie S.K."/>
            <person name="Kronauer D.J.C."/>
        </authorList>
    </citation>
    <scope>NUCLEOTIDE SEQUENCE [LARGE SCALE GENOMIC DNA]</scope>
    <source>
        <strain evidence="1">Clonal line C1</strain>
    </source>
</reference>
<reference evidence="1" key="2">
    <citation type="submission" date="2018-07" db="EMBL/GenBank/DDBJ databases">
        <authorList>
            <person name="Mckenzie S.K."/>
            <person name="Kronauer D.J.C."/>
        </authorList>
    </citation>
    <scope>NUCLEOTIDE SEQUENCE</scope>
    <source>
        <strain evidence="1">Clonal line C1</strain>
    </source>
</reference>
<organism evidence="1">
    <name type="scientific">Ooceraea biroi</name>
    <name type="common">Clonal raider ant</name>
    <name type="synonym">Cerapachys biroi</name>
    <dbReference type="NCBI Taxonomy" id="2015173"/>
    <lineage>
        <taxon>Eukaryota</taxon>
        <taxon>Metazoa</taxon>
        <taxon>Ecdysozoa</taxon>
        <taxon>Arthropoda</taxon>
        <taxon>Hexapoda</taxon>
        <taxon>Insecta</taxon>
        <taxon>Pterygota</taxon>
        <taxon>Neoptera</taxon>
        <taxon>Endopterygota</taxon>
        <taxon>Hymenoptera</taxon>
        <taxon>Apocrita</taxon>
        <taxon>Aculeata</taxon>
        <taxon>Formicoidea</taxon>
        <taxon>Formicidae</taxon>
        <taxon>Dorylinae</taxon>
        <taxon>Ooceraea</taxon>
    </lineage>
</organism>
<dbReference type="AlphaFoldDB" id="A0A3L8E659"/>
<sequence length="110" mass="12365">MVVVTSSAIAFIEDFSKDTLGRSRGFAVIRSVHRFSMQFRKNRLWLNAGLQVMGTRRILATTEMRFFDTEVDPATEIASIAIMDYTSRANPLIKILCYNFGIGAQHSAIC</sequence>
<proteinExistence type="predicted"/>
<dbReference type="Proteomes" id="UP000279307">
    <property type="component" value="Chromosome 1"/>
</dbReference>